<feature type="signal peptide" evidence="2">
    <location>
        <begin position="1"/>
        <end position="18"/>
    </location>
</feature>
<feature type="chain" id="PRO_5045148815" evidence="2">
    <location>
        <begin position="19"/>
        <end position="1119"/>
    </location>
</feature>
<dbReference type="EMBL" id="FNHD01000025">
    <property type="protein sequence ID" value="SDM35424.1"/>
    <property type="molecule type" value="Genomic_DNA"/>
</dbReference>
<comment type="caution">
    <text evidence="3">The sequence shown here is derived from an EMBL/GenBank/DDBJ whole genome shotgun (WGS) entry which is preliminary data.</text>
</comment>
<dbReference type="InterPro" id="IPR026444">
    <property type="entry name" value="Secre_tail"/>
</dbReference>
<dbReference type="PANTHER" id="PTHR13318:SF190">
    <property type="entry name" value="PARTNER OF PAIRED, ISOFORM B"/>
    <property type="match status" value="1"/>
</dbReference>
<keyword evidence="1 2" id="KW-0732">Signal</keyword>
<evidence type="ECO:0000313" key="3">
    <source>
        <dbReference type="EMBL" id="SDM35424.1"/>
    </source>
</evidence>
<dbReference type="Gene3D" id="3.80.10.10">
    <property type="entry name" value="Ribonuclease Inhibitor"/>
    <property type="match status" value="1"/>
</dbReference>
<organism evidence="3 4">
    <name type="scientific">Chryseobacterium taihuense</name>
    <dbReference type="NCBI Taxonomy" id="1141221"/>
    <lineage>
        <taxon>Bacteria</taxon>
        <taxon>Pseudomonadati</taxon>
        <taxon>Bacteroidota</taxon>
        <taxon>Flavobacteriia</taxon>
        <taxon>Flavobacteriales</taxon>
        <taxon>Weeksellaceae</taxon>
        <taxon>Chryseobacterium group</taxon>
        <taxon>Chryseobacterium</taxon>
    </lineage>
</organism>
<gene>
    <name evidence="3" type="ORF">SAMN05216273_12529</name>
</gene>
<dbReference type="RefSeq" id="WP_089745751.1">
    <property type="nucleotide sequence ID" value="NZ_FNHD01000025.1"/>
</dbReference>
<evidence type="ECO:0000256" key="2">
    <source>
        <dbReference type="SAM" id="SignalP"/>
    </source>
</evidence>
<sequence>MKKTLIALCVSIFSSAYSQNLNFTDSKFKNLILSSNQGNSIAKDLNGNSIAIDANGDGEIQLSEAQQVRILKVQLPTFASSLVPDSVSDATLFTNVEELYIYHTNAAVLNYLNNSKIKKVKFVYSGDVMPTTINYSFDNCPGLQNLNEVISSPYTSSYPPAIMTIPQILTVKNCTQVNGNQNIEGILEEMYVENSPITNLRINVGTEFKKLSVPHLNSLVNIELISGFNFYPSQGVELIANNCNNLQQITTSGDYYNNFMVYISAINVNGCSSLKKLKGLNYSNIDLSNMGLINLEELDCAYYNRYGYTGSSIGTVTLGNINSINLNGLPKLKKLLAYNQPITNINFTACPLLEQIDVVNSACFMNDIDVSNLSDLITLNAYRGSNDGTIPVYLQHINALNCTSLTNLNISGNYDLKTLNLQNCSSLPTLTLGMNLPGSTFDSSFTELNSLNLLQCSSLEELHIRNNKINSLNLTDCAGLKSLTVIGCQFLPQISITNNINIENLNIEELPVLSQLNATNNTNLKAVFFNQCPSITELDFSNASVLETFSLWNMTNLTSLNIRNNSIEQGFEFYNYNNNLSVCVDDAQLSDMQNTYPDINFLSNCNNLVTTIWNGSVWSNGTPTANMNVIIDAPYSTASNPSFTAKNIIVNKDAVLEITSGNTINAGDVTIKNDGNLIQRDGSVLNYSGVFTVRKNGTSYVDQYAFWSSPVMSQNLSNIYESGGTPQFITEYNTATDYFVNAAYTTSAFAKGYSIKTPMSNYFETSLKFVGIPNNGTQTFTLSTAGNGYNLVGNPYPSNLDLTAFYNANSTRISNTFYFWDNTSNSVTVQGGATTTNVGYATYNPVSQIWTPAPNISVIPAENSVKIGQGFIVKATNAADTSLSFNNNMRIAAPATFYNKNNSSAEGKFWLRLNSSYNTNNTFAVAYINGASNSFDQYDSKAIGTGSDAFYTLAGTQKLVIQGRESFNINDVVPVGAKHFQNGNFTISLVQKEGIFNNGQPIYLHDKVTGTYTDLQNNTYSFTANSGDVSSRFEIVYKLGVLSTSEVAKDSFEVYRNGDHFVVKNNKNIDNVIVYDASGRQIQTVEGGSKEIRITLDAKGMYVVKAVSEGKEYTKKIIK</sequence>
<dbReference type="PANTHER" id="PTHR13318">
    <property type="entry name" value="PARTNER OF PAIRED, ISOFORM B-RELATED"/>
    <property type="match status" value="1"/>
</dbReference>
<dbReference type="Proteomes" id="UP000199242">
    <property type="component" value="Unassembled WGS sequence"/>
</dbReference>
<accession>A0ABY0R3A3</accession>
<protein>
    <submittedName>
        <fullName evidence="3">Por secretion system C-terminal sorting domain-containing protein</fullName>
    </submittedName>
</protein>
<reference evidence="3 4" key="1">
    <citation type="submission" date="2016-10" db="EMBL/GenBank/DDBJ databases">
        <authorList>
            <person name="Varghese N."/>
            <person name="Submissions S."/>
        </authorList>
    </citation>
    <scope>NUCLEOTIDE SEQUENCE [LARGE SCALE GENOMIC DNA]</scope>
    <source>
        <strain evidence="3 4">CGMCC 1.10941</strain>
    </source>
</reference>
<proteinExistence type="predicted"/>
<dbReference type="NCBIfam" id="TIGR04183">
    <property type="entry name" value="Por_Secre_tail"/>
    <property type="match status" value="1"/>
</dbReference>
<dbReference type="InterPro" id="IPR032675">
    <property type="entry name" value="LRR_dom_sf"/>
</dbReference>
<name>A0ABY0R3A3_9FLAO</name>
<keyword evidence="4" id="KW-1185">Reference proteome</keyword>
<evidence type="ECO:0000256" key="1">
    <source>
        <dbReference type="ARBA" id="ARBA00022729"/>
    </source>
</evidence>
<evidence type="ECO:0000313" key="4">
    <source>
        <dbReference type="Proteomes" id="UP000199242"/>
    </source>
</evidence>
<dbReference type="SUPFAM" id="SSF52058">
    <property type="entry name" value="L domain-like"/>
    <property type="match status" value="1"/>
</dbReference>